<sequence length="370" mass="40793">MKIGYLVHNLNDPAVARRCEMFVRGGASVVVAGFCRDDVVSPAMARYKPLNLGRAEDAAFARRAFSTLRTAIFHGPLARYFERCDTVCARNLEQLAIARILVGERPLVYECLDIHRSLVGSGLAARAIQVVEGALLRRVDLLLTSSTAFVENHFADTTLDAPVELVENKLLLREDASWAPEPTAHEPSLPVRIGWFGMLRCRRTLDFLSHLAAASSGRVEVLVAGKPSPAELPHLAEVVGATPGMTYHGAYRYEDLPELYGRCHLAWTVDWFEDGLNSSWLLPNRLYEPLAYGVVPIAMHDVEVGRWLAANDAGLLVSSADDAREKILALTVEALYVLQTAALRIDRSKLVAGDEDCRALVRTLAETVHR</sequence>
<protein>
    <recommendedName>
        <fullName evidence="3">Glycosyltransferase</fullName>
    </recommendedName>
</protein>
<reference evidence="1" key="1">
    <citation type="submission" date="2022-02" db="EMBL/GenBank/DDBJ databases">
        <title>Qipengyuania spongiae sp. nov., isolated from marine sponge.</title>
        <authorList>
            <person name="Li Z."/>
            <person name="Zhang M."/>
        </authorList>
    </citation>
    <scope>NUCLEOTIDE SEQUENCE</scope>
    <source>
        <strain evidence="1">PHS-Z21</strain>
    </source>
</reference>
<dbReference type="Gene3D" id="3.40.50.2000">
    <property type="entry name" value="Glycogen Phosphorylase B"/>
    <property type="match status" value="1"/>
</dbReference>
<gene>
    <name evidence="1" type="ORF">L1F33_12635</name>
</gene>
<name>A0ABY5SY28_9SPHN</name>
<evidence type="ECO:0000313" key="2">
    <source>
        <dbReference type="Proteomes" id="UP001065265"/>
    </source>
</evidence>
<keyword evidence="2" id="KW-1185">Reference proteome</keyword>
<dbReference type="Proteomes" id="UP001065265">
    <property type="component" value="Chromosome"/>
</dbReference>
<evidence type="ECO:0000313" key="1">
    <source>
        <dbReference type="EMBL" id="UVI39065.1"/>
    </source>
</evidence>
<organism evidence="1 2">
    <name type="scientific">Qipengyuania spongiae</name>
    <dbReference type="NCBI Taxonomy" id="2909673"/>
    <lineage>
        <taxon>Bacteria</taxon>
        <taxon>Pseudomonadati</taxon>
        <taxon>Pseudomonadota</taxon>
        <taxon>Alphaproteobacteria</taxon>
        <taxon>Sphingomonadales</taxon>
        <taxon>Erythrobacteraceae</taxon>
        <taxon>Qipengyuania</taxon>
    </lineage>
</organism>
<dbReference type="EMBL" id="CP092471">
    <property type="protein sequence ID" value="UVI39065.1"/>
    <property type="molecule type" value="Genomic_DNA"/>
</dbReference>
<dbReference type="RefSeq" id="WP_265558247.1">
    <property type="nucleotide sequence ID" value="NZ_CP092471.1"/>
</dbReference>
<proteinExistence type="predicted"/>
<accession>A0ABY5SY28</accession>
<evidence type="ECO:0008006" key="3">
    <source>
        <dbReference type="Google" id="ProtNLM"/>
    </source>
</evidence>
<dbReference type="SUPFAM" id="SSF53756">
    <property type="entry name" value="UDP-Glycosyltransferase/glycogen phosphorylase"/>
    <property type="match status" value="1"/>
</dbReference>